<protein>
    <submittedName>
        <fullName evidence="3">Uncharacterized protein</fullName>
    </submittedName>
</protein>
<evidence type="ECO:0000313" key="3">
    <source>
        <dbReference type="WBParaSite" id="MhA1_Contig108.frz3.gene8"/>
    </source>
</evidence>
<accession>A0A1I8AZB0</accession>
<evidence type="ECO:0000313" key="2">
    <source>
        <dbReference type="Proteomes" id="UP000095281"/>
    </source>
</evidence>
<keyword evidence="2" id="KW-1185">Reference proteome</keyword>
<dbReference type="AlphaFoldDB" id="A0A1I8AZB0"/>
<organism evidence="2 3">
    <name type="scientific">Meloidogyne hapla</name>
    <name type="common">Root-knot nematode worm</name>
    <dbReference type="NCBI Taxonomy" id="6305"/>
    <lineage>
        <taxon>Eukaryota</taxon>
        <taxon>Metazoa</taxon>
        <taxon>Ecdysozoa</taxon>
        <taxon>Nematoda</taxon>
        <taxon>Chromadorea</taxon>
        <taxon>Rhabditida</taxon>
        <taxon>Tylenchina</taxon>
        <taxon>Tylenchomorpha</taxon>
        <taxon>Tylenchoidea</taxon>
        <taxon>Meloidogynidae</taxon>
        <taxon>Meloidogyninae</taxon>
        <taxon>Meloidogyne</taxon>
    </lineage>
</organism>
<dbReference type="WBParaSite" id="MhA1_Contig108.frz3.gene8">
    <property type="protein sequence ID" value="MhA1_Contig108.frz3.gene8"/>
    <property type="gene ID" value="MhA1_Contig108.frz3.gene8"/>
</dbReference>
<reference evidence="3" key="1">
    <citation type="submission" date="2016-11" db="UniProtKB">
        <authorList>
            <consortium name="WormBaseParasite"/>
        </authorList>
    </citation>
    <scope>IDENTIFICATION</scope>
</reference>
<evidence type="ECO:0000256" key="1">
    <source>
        <dbReference type="SAM" id="MobiDB-lite"/>
    </source>
</evidence>
<name>A0A1I8AZB0_MELHA</name>
<sequence length="87" mass="9968">MNNQTPRRTNQQQQSTSSNLNSQSEFALVETKFVSYDHFNKLHKEATGQITKLQEKQDEINAAIKSIILSNGAYNLQTQTPMRRRGN</sequence>
<proteinExistence type="predicted"/>
<feature type="region of interest" description="Disordered" evidence="1">
    <location>
        <begin position="1"/>
        <end position="23"/>
    </location>
</feature>
<dbReference type="Proteomes" id="UP000095281">
    <property type="component" value="Unplaced"/>
</dbReference>